<keyword evidence="1" id="KW-0812">Transmembrane</keyword>
<protein>
    <recommendedName>
        <fullName evidence="4">DUF3617 family protein</fullName>
    </recommendedName>
</protein>
<keyword evidence="1" id="KW-1133">Transmembrane helix</keyword>
<comment type="caution">
    <text evidence="2">The sequence shown here is derived from an EMBL/GenBank/DDBJ whole genome shotgun (WGS) entry which is preliminary data.</text>
</comment>
<dbReference type="Proteomes" id="UP001495910">
    <property type="component" value="Unassembled WGS sequence"/>
</dbReference>
<dbReference type="EMBL" id="JBANDC010000003">
    <property type="protein sequence ID" value="MEM4986822.1"/>
    <property type="molecule type" value="Genomic_DNA"/>
</dbReference>
<name>A0ABU9PS46_9BURK</name>
<evidence type="ECO:0000313" key="2">
    <source>
        <dbReference type="EMBL" id="MEM4986822.1"/>
    </source>
</evidence>
<dbReference type="RefSeq" id="WP_175500892.1">
    <property type="nucleotide sequence ID" value="NZ_JBANDC010000003.1"/>
</dbReference>
<gene>
    <name evidence="2" type="ORF">V8G57_05400</name>
</gene>
<evidence type="ECO:0008006" key="4">
    <source>
        <dbReference type="Google" id="ProtNLM"/>
    </source>
</evidence>
<evidence type="ECO:0000256" key="1">
    <source>
        <dbReference type="SAM" id="Phobius"/>
    </source>
</evidence>
<sequence>MPATVSLSSNLRFFAYCKIVLVRFAGSALVWAATFLCAAGALTFCATPANAVEYVDAVHYPGNEQGWDVFYDLARRLHRDFDDICGDTICEGEFSNMQALRYRCSVRQSDGTMGECVWVFAGSNAEIDAANGKVVTDARTWACRSPLAAQTPVASFYSALAGDRPLHAPLPGSSMTIYDGLTDCLN</sequence>
<keyword evidence="1" id="KW-0472">Membrane</keyword>
<reference evidence="2 3" key="1">
    <citation type="submission" date="2024-02" db="EMBL/GenBank/DDBJ databases">
        <title>Draft genome sequence of Collimonas sp. strain H4R21, an effective mineral-weathering bacterial strain isolated from the beech rhizosphere.</title>
        <authorList>
            <person name="Morin E."/>
            <person name="Uroz S."/>
            <person name="Leveau J.H.J."/>
            <person name="Kumar R."/>
            <person name="Rey M.W."/>
            <person name="Pham J."/>
        </authorList>
    </citation>
    <scope>NUCLEOTIDE SEQUENCE [LARGE SCALE GENOMIC DNA]</scope>
    <source>
        <strain evidence="2 3">H4R21</strain>
    </source>
</reference>
<evidence type="ECO:0000313" key="3">
    <source>
        <dbReference type="Proteomes" id="UP001495910"/>
    </source>
</evidence>
<keyword evidence="3" id="KW-1185">Reference proteome</keyword>
<proteinExistence type="predicted"/>
<accession>A0ABU9PS46</accession>
<organism evidence="2 3">
    <name type="scientific">Collimonas rhizosphaerae</name>
    <dbReference type="NCBI Taxonomy" id="3126357"/>
    <lineage>
        <taxon>Bacteria</taxon>
        <taxon>Pseudomonadati</taxon>
        <taxon>Pseudomonadota</taxon>
        <taxon>Betaproteobacteria</taxon>
        <taxon>Burkholderiales</taxon>
        <taxon>Oxalobacteraceae</taxon>
        <taxon>Collimonas</taxon>
    </lineage>
</organism>
<feature type="transmembrane region" description="Helical" evidence="1">
    <location>
        <begin position="20"/>
        <end position="44"/>
    </location>
</feature>